<dbReference type="PANTHER" id="PTHR32322:SF2">
    <property type="entry name" value="EAMA DOMAIN-CONTAINING PROTEIN"/>
    <property type="match status" value="1"/>
</dbReference>
<evidence type="ECO:0000313" key="9">
    <source>
        <dbReference type="Proteomes" id="UP000481033"/>
    </source>
</evidence>
<keyword evidence="4 6" id="KW-1133">Transmembrane helix</keyword>
<feature type="transmembrane region" description="Helical" evidence="6">
    <location>
        <begin position="12"/>
        <end position="32"/>
    </location>
</feature>
<evidence type="ECO:0000259" key="7">
    <source>
        <dbReference type="Pfam" id="PF00892"/>
    </source>
</evidence>
<keyword evidence="9" id="KW-1185">Reference proteome</keyword>
<dbReference type="EMBL" id="QXHD01000004">
    <property type="protein sequence ID" value="NEZ58135.1"/>
    <property type="molecule type" value="Genomic_DNA"/>
</dbReference>
<feature type="transmembrane region" description="Helical" evidence="6">
    <location>
        <begin position="250"/>
        <end position="271"/>
    </location>
</feature>
<dbReference type="Pfam" id="PF00892">
    <property type="entry name" value="EamA"/>
    <property type="match status" value="2"/>
</dbReference>
<dbReference type="PANTHER" id="PTHR32322">
    <property type="entry name" value="INNER MEMBRANE TRANSPORTER"/>
    <property type="match status" value="1"/>
</dbReference>
<organism evidence="8 9">
    <name type="scientific">Adonisia turfae CCMR0081</name>
    <dbReference type="NCBI Taxonomy" id="2292702"/>
    <lineage>
        <taxon>Bacteria</taxon>
        <taxon>Bacillati</taxon>
        <taxon>Cyanobacteriota</taxon>
        <taxon>Adonisia</taxon>
        <taxon>Adonisia turfae</taxon>
    </lineage>
</organism>
<dbReference type="RefSeq" id="WP_163700465.1">
    <property type="nucleotide sequence ID" value="NZ_QXHD01000004.1"/>
</dbReference>
<proteinExistence type="inferred from homology"/>
<comment type="subcellular location">
    <subcellularLocation>
        <location evidence="1">Membrane</location>
        <topology evidence="1">Multi-pass membrane protein</topology>
    </subcellularLocation>
</comment>
<feature type="domain" description="EamA" evidence="7">
    <location>
        <begin position="15"/>
        <end position="147"/>
    </location>
</feature>
<dbReference type="SUPFAM" id="SSF103481">
    <property type="entry name" value="Multidrug resistance efflux transporter EmrE"/>
    <property type="match status" value="2"/>
</dbReference>
<dbReference type="Gene3D" id="1.10.3730.20">
    <property type="match status" value="1"/>
</dbReference>
<dbReference type="AlphaFoldDB" id="A0A6M0RPE1"/>
<feature type="transmembrane region" description="Helical" evidence="6">
    <location>
        <begin position="134"/>
        <end position="151"/>
    </location>
</feature>
<feature type="transmembrane region" description="Helical" evidence="6">
    <location>
        <begin position="44"/>
        <end position="62"/>
    </location>
</feature>
<protein>
    <submittedName>
        <fullName evidence="8">DMT family transporter</fullName>
    </submittedName>
</protein>
<dbReference type="InterPro" id="IPR050638">
    <property type="entry name" value="AA-Vitamin_Transporters"/>
</dbReference>
<keyword evidence="5 6" id="KW-0472">Membrane</keyword>
<dbReference type="InterPro" id="IPR000620">
    <property type="entry name" value="EamA_dom"/>
</dbReference>
<evidence type="ECO:0000256" key="6">
    <source>
        <dbReference type="SAM" id="Phobius"/>
    </source>
</evidence>
<keyword evidence="3 6" id="KW-0812">Transmembrane</keyword>
<accession>A0A6M0RPE1</accession>
<feature type="transmembrane region" description="Helical" evidence="6">
    <location>
        <begin position="223"/>
        <end position="243"/>
    </location>
</feature>
<feature type="transmembrane region" description="Helical" evidence="6">
    <location>
        <begin position="103"/>
        <end position="122"/>
    </location>
</feature>
<evidence type="ECO:0000256" key="5">
    <source>
        <dbReference type="ARBA" id="ARBA00023136"/>
    </source>
</evidence>
<feature type="domain" description="EamA" evidence="7">
    <location>
        <begin position="160"/>
        <end position="296"/>
    </location>
</feature>
<evidence type="ECO:0000256" key="1">
    <source>
        <dbReference type="ARBA" id="ARBA00004141"/>
    </source>
</evidence>
<evidence type="ECO:0000313" key="8">
    <source>
        <dbReference type="EMBL" id="NEZ58135.1"/>
    </source>
</evidence>
<dbReference type="GO" id="GO:0016020">
    <property type="term" value="C:membrane"/>
    <property type="evidence" value="ECO:0007669"/>
    <property type="project" value="UniProtKB-SubCell"/>
</dbReference>
<evidence type="ECO:0000256" key="2">
    <source>
        <dbReference type="ARBA" id="ARBA00007362"/>
    </source>
</evidence>
<comment type="similarity">
    <text evidence="2">Belongs to the EamA transporter family.</text>
</comment>
<comment type="caution">
    <text evidence="8">The sequence shown here is derived from an EMBL/GenBank/DDBJ whole genome shotgun (WGS) entry which is preliminary data.</text>
</comment>
<gene>
    <name evidence="8" type="ORF">DXZ20_21295</name>
</gene>
<feature type="transmembrane region" description="Helical" evidence="6">
    <location>
        <begin position="157"/>
        <end position="179"/>
    </location>
</feature>
<dbReference type="InterPro" id="IPR037185">
    <property type="entry name" value="EmrE-like"/>
</dbReference>
<feature type="transmembrane region" description="Helical" evidence="6">
    <location>
        <begin position="277"/>
        <end position="296"/>
    </location>
</feature>
<feature type="transmembrane region" description="Helical" evidence="6">
    <location>
        <begin position="191"/>
        <end position="211"/>
    </location>
</feature>
<sequence length="301" mass="32948">MPTDSRTIGRLPIFYLAYLALGIIWGTNFLYMKWAAQLITPSQIVFLRVLFGFFPVLIYAILQQQIRRSHLKSAHHFLVMSLLATTLYFYCFAQGTALLNSGIAGALSGLIPIFSAMTATLFLREEKLSRLKMLGILVGFAGVLIIARPWSTEDSIINIYGVLFMMLGSLSVGISFIYAKKFLTGKQISPAALTSYQMLFALLSMTLITDLEGVAQIQSDEKALIGLVFGLGILGTGAAYILYYIIVNNLGAITASSVTYIPPIVALFIGFFIAGEIIVLADWLGMAIILIGVYILRLGTK</sequence>
<evidence type="ECO:0000256" key="3">
    <source>
        <dbReference type="ARBA" id="ARBA00022692"/>
    </source>
</evidence>
<name>A0A6M0RPE1_9CYAN</name>
<evidence type="ECO:0000256" key="4">
    <source>
        <dbReference type="ARBA" id="ARBA00022989"/>
    </source>
</evidence>
<feature type="transmembrane region" description="Helical" evidence="6">
    <location>
        <begin position="74"/>
        <end position="97"/>
    </location>
</feature>
<dbReference type="Proteomes" id="UP000481033">
    <property type="component" value="Unassembled WGS sequence"/>
</dbReference>
<reference evidence="8 9" key="1">
    <citation type="journal article" date="2020" name="Microb. Ecol.">
        <title>Ecogenomics of the Marine Benthic Filamentous Cyanobacterium Adonisia.</title>
        <authorList>
            <person name="Walter J.M."/>
            <person name="Coutinho F.H."/>
            <person name="Leomil L."/>
            <person name="Hargreaves P.I."/>
            <person name="Campeao M.E."/>
            <person name="Vieira V.V."/>
            <person name="Silva B.S."/>
            <person name="Fistarol G.O."/>
            <person name="Salomon P.S."/>
            <person name="Sawabe T."/>
            <person name="Mino S."/>
            <person name="Hosokawa M."/>
            <person name="Miyashita H."/>
            <person name="Maruyama F."/>
            <person name="van Verk M.C."/>
            <person name="Dutilh B.E."/>
            <person name="Thompson C.C."/>
            <person name="Thompson F.L."/>
        </authorList>
    </citation>
    <scope>NUCLEOTIDE SEQUENCE [LARGE SCALE GENOMIC DNA]</scope>
    <source>
        <strain evidence="8 9">CCMR0081</strain>
    </source>
</reference>